<accession>A0A650D7K1</accession>
<organism evidence="1">
    <name type="scientific">Pseudomonas syringae pv. actinidiae</name>
    <dbReference type="NCBI Taxonomy" id="103796"/>
    <lineage>
        <taxon>Bacteria</taxon>
        <taxon>Pseudomonadati</taxon>
        <taxon>Pseudomonadota</taxon>
        <taxon>Gammaproteobacteria</taxon>
        <taxon>Pseudomonadales</taxon>
        <taxon>Pseudomonadaceae</taxon>
        <taxon>Pseudomonas</taxon>
        <taxon>Pseudomonas syringae</taxon>
    </lineage>
</organism>
<protein>
    <submittedName>
        <fullName evidence="1">Uncharacterized protein</fullName>
    </submittedName>
</protein>
<sequence length="38" mass="4266">MATIEPNQKAVVTYLVSIQFIFNVNPINLLLHQQHGSS</sequence>
<proteinExistence type="predicted"/>
<name>A0A650D7K1_PSESF</name>
<dbReference type="EMBL" id="MN346705">
    <property type="protein sequence ID" value="QGR26406.1"/>
    <property type="molecule type" value="Genomic_DNA"/>
</dbReference>
<reference evidence="1" key="1">
    <citation type="submission" date="2019-08" db="EMBL/GenBank/DDBJ databases">
        <title>Genomic analyses of Pseudomonas syringae pv. actinidiae isolated in Korea suggest the transfer of the bacterial pathogen via kiwifruit pollen.</title>
        <authorList>
            <person name="Kim G.H."/>
            <person name="Lee Y.S."/>
            <person name="Yung J.S."/>
            <person name="Koh Y.J."/>
            <person name="Poulter R.T.M."/>
            <person name="Butler M.I."/>
        </authorList>
    </citation>
    <scope>NUCLEOTIDE SEQUENCE</scope>
    <source>
        <strain evidence="1">KKB1531</strain>
    </source>
</reference>
<evidence type="ECO:0000313" key="1">
    <source>
        <dbReference type="EMBL" id="QGR26406.1"/>
    </source>
</evidence>
<dbReference type="AlphaFoldDB" id="A0A650D7K1"/>